<dbReference type="KEGG" id="plyc:GXP70_19520"/>
<sequence>MPQHNRVAIVTGATRGIGRAVFERYAEAGAAVVGVYSKRADLAERMEADMASKSMKGRLYRGAVDDADFVRSLMRDVREQYGRIDILVNNAGIARDNLAMMMTAEEWDAVMQTNLMGTLLCAAEAIPYMRRQGGGAIVNVVSVSGIHGREAQANYSAAKGAVIGLTKLLARRHAQEGIRIHAIAPGMVDTEMTERVPAGKMDNFLHHTHLKRQAKACEIAETIVALASGGHGYLSGQVLKVDGGFLR</sequence>
<dbReference type="FunFam" id="3.40.50.720:FF:000173">
    <property type="entry name" value="3-oxoacyl-[acyl-carrier protein] reductase"/>
    <property type="match status" value="1"/>
</dbReference>
<dbReference type="PRINTS" id="PR00081">
    <property type="entry name" value="GDHRDH"/>
</dbReference>
<dbReference type="InterPro" id="IPR050259">
    <property type="entry name" value="SDR"/>
</dbReference>
<dbReference type="AlphaFoldDB" id="A0A6C0G203"/>
<keyword evidence="2" id="KW-0560">Oxidoreductase</keyword>
<dbReference type="GO" id="GO:0032787">
    <property type="term" value="P:monocarboxylic acid metabolic process"/>
    <property type="evidence" value="ECO:0007669"/>
    <property type="project" value="UniProtKB-ARBA"/>
</dbReference>
<dbReference type="Proteomes" id="UP000476064">
    <property type="component" value="Chromosome"/>
</dbReference>
<dbReference type="GO" id="GO:0016491">
    <property type="term" value="F:oxidoreductase activity"/>
    <property type="evidence" value="ECO:0007669"/>
    <property type="project" value="UniProtKB-KW"/>
</dbReference>
<feature type="domain" description="Ketoreductase" evidence="3">
    <location>
        <begin position="6"/>
        <end position="186"/>
    </location>
</feature>
<keyword evidence="5" id="KW-1185">Reference proteome</keyword>
<comment type="similarity">
    <text evidence="1">Belongs to the short-chain dehydrogenases/reductases (SDR) family.</text>
</comment>
<dbReference type="InterPro" id="IPR020904">
    <property type="entry name" value="Sc_DH/Rdtase_CS"/>
</dbReference>
<dbReference type="SUPFAM" id="SSF51735">
    <property type="entry name" value="NAD(P)-binding Rossmann-fold domains"/>
    <property type="match status" value="1"/>
</dbReference>
<evidence type="ECO:0000313" key="5">
    <source>
        <dbReference type="Proteomes" id="UP000476064"/>
    </source>
</evidence>
<dbReference type="SMART" id="SM00822">
    <property type="entry name" value="PKS_KR"/>
    <property type="match status" value="1"/>
</dbReference>
<dbReference type="PANTHER" id="PTHR42879">
    <property type="entry name" value="3-OXOACYL-(ACYL-CARRIER-PROTEIN) REDUCTASE"/>
    <property type="match status" value="1"/>
</dbReference>
<dbReference type="InterPro" id="IPR036291">
    <property type="entry name" value="NAD(P)-bd_dom_sf"/>
</dbReference>
<dbReference type="PANTHER" id="PTHR42879:SF2">
    <property type="entry name" value="3-OXOACYL-[ACYL-CARRIER-PROTEIN] REDUCTASE FABG"/>
    <property type="match status" value="1"/>
</dbReference>
<evidence type="ECO:0000256" key="2">
    <source>
        <dbReference type="ARBA" id="ARBA00023002"/>
    </source>
</evidence>
<evidence type="ECO:0000259" key="3">
    <source>
        <dbReference type="SMART" id="SM00822"/>
    </source>
</evidence>
<reference evidence="4 5" key="1">
    <citation type="submission" date="2020-01" db="EMBL/GenBank/DDBJ databases">
        <title>Paenibacillus sp. nov., isolated from tomato rhizosphere.</title>
        <authorList>
            <person name="Weon H.-Y."/>
            <person name="Lee S.A."/>
        </authorList>
    </citation>
    <scope>NUCLEOTIDE SEQUENCE [LARGE SCALE GENOMIC DNA]</scope>
    <source>
        <strain evidence="4 5">12200R-189</strain>
    </source>
</reference>
<organism evidence="4 5">
    <name type="scientific">Paenibacillus lycopersici</name>
    <dbReference type="NCBI Taxonomy" id="2704462"/>
    <lineage>
        <taxon>Bacteria</taxon>
        <taxon>Bacillati</taxon>
        <taxon>Bacillota</taxon>
        <taxon>Bacilli</taxon>
        <taxon>Bacillales</taxon>
        <taxon>Paenibacillaceae</taxon>
        <taxon>Paenibacillus</taxon>
    </lineage>
</organism>
<evidence type="ECO:0000313" key="4">
    <source>
        <dbReference type="EMBL" id="QHT61953.1"/>
    </source>
</evidence>
<gene>
    <name evidence="4" type="ORF">GXP70_19520</name>
</gene>
<dbReference type="Gene3D" id="3.40.50.720">
    <property type="entry name" value="NAD(P)-binding Rossmann-like Domain"/>
    <property type="match status" value="1"/>
</dbReference>
<dbReference type="InterPro" id="IPR057326">
    <property type="entry name" value="KR_dom"/>
</dbReference>
<dbReference type="InterPro" id="IPR002347">
    <property type="entry name" value="SDR_fam"/>
</dbReference>
<evidence type="ECO:0000256" key="1">
    <source>
        <dbReference type="ARBA" id="ARBA00006484"/>
    </source>
</evidence>
<dbReference type="RefSeq" id="WP_162358390.1">
    <property type="nucleotide sequence ID" value="NZ_CP048209.1"/>
</dbReference>
<dbReference type="EMBL" id="CP048209">
    <property type="protein sequence ID" value="QHT61953.1"/>
    <property type="molecule type" value="Genomic_DNA"/>
</dbReference>
<proteinExistence type="inferred from homology"/>
<accession>A0A6C0G203</accession>
<protein>
    <submittedName>
        <fullName evidence="4">SDR family oxidoreductase</fullName>
    </submittedName>
</protein>
<dbReference type="PROSITE" id="PS00061">
    <property type="entry name" value="ADH_SHORT"/>
    <property type="match status" value="1"/>
</dbReference>
<dbReference type="Pfam" id="PF13561">
    <property type="entry name" value="adh_short_C2"/>
    <property type="match status" value="1"/>
</dbReference>
<dbReference type="PRINTS" id="PR00080">
    <property type="entry name" value="SDRFAMILY"/>
</dbReference>
<name>A0A6C0G203_9BACL</name>